<dbReference type="Pfam" id="PF01569">
    <property type="entry name" value="PAP2"/>
    <property type="match status" value="1"/>
</dbReference>
<dbReference type="EMBL" id="JBHMBE010000003">
    <property type="protein sequence ID" value="MFB9646564.1"/>
    <property type="molecule type" value="Genomic_DNA"/>
</dbReference>
<dbReference type="PANTHER" id="PTHR34599">
    <property type="entry name" value="PEROXIDASE-RELATED"/>
    <property type="match status" value="1"/>
</dbReference>
<dbReference type="Proteomes" id="UP001589611">
    <property type="component" value="Unassembled WGS sequence"/>
</dbReference>
<dbReference type="RefSeq" id="WP_344713522.1">
    <property type="nucleotide sequence ID" value="NZ_BAAAWH010000001.1"/>
</dbReference>
<evidence type="ECO:0000313" key="4">
    <source>
        <dbReference type="Proteomes" id="UP001589611"/>
    </source>
</evidence>
<organism evidence="3 4">
    <name type="scientific">Microbacterium terregens</name>
    <dbReference type="NCBI Taxonomy" id="69363"/>
    <lineage>
        <taxon>Bacteria</taxon>
        <taxon>Bacillati</taxon>
        <taxon>Actinomycetota</taxon>
        <taxon>Actinomycetes</taxon>
        <taxon>Micrococcales</taxon>
        <taxon>Microbacteriaceae</taxon>
        <taxon>Microbacterium</taxon>
    </lineage>
</organism>
<evidence type="ECO:0000259" key="2">
    <source>
        <dbReference type="Pfam" id="PF01569"/>
    </source>
</evidence>
<evidence type="ECO:0000313" key="3">
    <source>
        <dbReference type="EMBL" id="MFB9646564.1"/>
    </source>
</evidence>
<proteinExistence type="predicted"/>
<feature type="domain" description="Phosphatidic acid phosphatase type 2/haloperoxidase" evidence="2">
    <location>
        <begin position="288"/>
        <end position="423"/>
    </location>
</feature>
<dbReference type="SUPFAM" id="SSF48317">
    <property type="entry name" value="Acid phosphatase/Vanadium-dependent haloperoxidase"/>
    <property type="match status" value="1"/>
</dbReference>
<keyword evidence="4" id="KW-1185">Reference proteome</keyword>
<dbReference type="CDD" id="cd03398">
    <property type="entry name" value="PAP2_haloperoxidase"/>
    <property type="match status" value="1"/>
</dbReference>
<sequence length="430" mass="45450">MRSTTSRMAWLLAPVLVTISVVGLAGPATGGQGHGETGPPDASVANWDAVGTQAFTAAALSPAEGHTIFAYVAIAVYDSVMAVEGGYKPFLVDADAPDGASAEAAVAAAARGVLNHYLPDQSVSIVEPAYTAALAAIPDGTAESDGVAIGAEVASELIALRADDGFRAPVTYTPPNPPVPGAWLPTAPTPPVGPYLGLMKPFALASADQFRPGGPPDLRSREWARDYNEVKEIGSSTSTTRTADQTLATKFWAEPPVQQARGSFRKFVLDHQLDVVGAARFMAMISVTYADALIACFDAKYHYTFWRPITAIPAGDTDGNARTAGDPSWSTLLPATPNHPEYPSAHSCITPSAGWVIARFLPGSRIDFTIPSLTGLGDRTFARPGDLTYEVGNARIWGGIHFRSAVEDGVAISMRVTFWVLAHHFHQSHR</sequence>
<protein>
    <submittedName>
        <fullName evidence="3">Vanadium-dependent haloperoxidase</fullName>
    </submittedName>
</protein>
<dbReference type="InterPro" id="IPR052559">
    <property type="entry name" value="V-haloperoxidase"/>
</dbReference>
<evidence type="ECO:0000256" key="1">
    <source>
        <dbReference type="SAM" id="SignalP"/>
    </source>
</evidence>
<feature type="chain" id="PRO_5046790607" evidence="1">
    <location>
        <begin position="26"/>
        <end position="430"/>
    </location>
</feature>
<feature type="signal peptide" evidence="1">
    <location>
        <begin position="1"/>
        <end position="25"/>
    </location>
</feature>
<dbReference type="Gene3D" id="1.10.606.20">
    <property type="match status" value="1"/>
</dbReference>
<dbReference type="InterPro" id="IPR036938">
    <property type="entry name" value="PAP2/HPO_sf"/>
</dbReference>
<accession>A0ABV5T1T4</accession>
<gene>
    <name evidence="3" type="ORF">ACFFPJ_12250</name>
</gene>
<dbReference type="PANTHER" id="PTHR34599:SF1">
    <property type="entry name" value="PHOSPHATIDIC ACID PHOSPHATASE TYPE 2_HALOPEROXIDASE DOMAIN-CONTAINING PROTEIN"/>
    <property type="match status" value="1"/>
</dbReference>
<keyword evidence="1" id="KW-0732">Signal</keyword>
<reference evidence="3 4" key="1">
    <citation type="submission" date="2024-09" db="EMBL/GenBank/DDBJ databases">
        <authorList>
            <person name="Sun Q."/>
            <person name="Mori K."/>
        </authorList>
    </citation>
    <scope>NUCLEOTIDE SEQUENCE [LARGE SCALE GENOMIC DNA]</scope>
    <source>
        <strain evidence="3 4">JCM 1342</strain>
    </source>
</reference>
<comment type="caution">
    <text evidence="3">The sequence shown here is derived from an EMBL/GenBank/DDBJ whole genome shotgun (WGS) entry which is preliminary data.</text>
</comment>
<name>A0ABV5T1T4_9MICO</name>
<dbReference type="InterPro" id="IPR000326">
    <property type="entry name" value="PAP2/HPO"/>
</dbReference>